<dbReference type="InterPro" id="IPR024185">
    <property type="entry name" value="FTHF_cligase-like_sf"/>
</dbReference>
<dbReference type="Pfam" id="PF02589">
    <property type="entry name" value="LUD_dom"/>
    <property type="match status" value="1"/>
</dbReference>
<dbReference type="GO" id="GO:0006089">
    <property type="term" value="P:lactate metabolic process"/>
    <property type="evidence" value="ECO:0007669"/>
    <property type="project" value="InterPro"/>
</dbReference>
<evidence type="ECO:0000256" key="1">
    <source>
        <dbReference type="ARBA" id="ARBA00022485"/>
    </source>
</evidence>
<dbReference type="Gene3D" id="3.40.50.10420">
    <property type="entry name" value="NagB/RpiA/CoA transferase-like"/>
    <property type="match status" value="1"/>
</dbReference>
<dbReference type="InterPro" id="IPR004452">
    <property type="entry name" value="LutB/LldF"/>
</dbReference>
<dbReference type="Pfam" id="PF13183">
    <property type="entry name" value="Fer4_8"/>
    <property type="match status" value="1"/>
</dbReference>
<feature type="domain" description="LUD" evidence="5">
    <location>
        <begin position="47"/>
        <end position="257"/>
    </location>
</feature>
<evidence type="ECO:0000313" key="7">
    <source>
        <dbReference type="EMBL" id="AHF06994.1"/>
    </source>
</evidence>
<dbReference type="AlphaFoldDB" id="W0ECR3"/>
<evidence type="ECO:0000259" key="5">
    <source>
        <dbReference type="Pfam" id="PF02589"/>
    </source>
</evidence>
<dbReference type="InterPro" id="IPR037171">
    <property type="entry name" value="NagB/RpiA_transferase-like"/>
</dbReference>
<dbReference type="PROSITE" id="PS00198">
    <property type="entry name" value="4FE4S_FER_1"/>
    <property type="match status" value="1"/>
</dbReference>
<evidence type="ECO:0000313" key="8">
    <source>
        <dbReference type="Proteomes" id="UP000010847"/>
    </source>
</evidence>
<keyword evidence="1" id="KW-0004">4Fe-4S</keyword>
<organism evidence="7 8">
    <name type="scientific">Desulfitobacterium metallireducens DSM 15288</name>
    <dbReference type="NCBI Taxonomy" id="871968"/>
    <lineage>
        <taxon>Bacteria</taxon>
        <taxon>Bacillati</taxon>
        <taxon>Bacillota</taxon>
        <taxon>Clostridia</taxon>
        <taxon>Eubacteriales</taxon>
        <taxon>Desulfitobacteriaceae</taxon>
        <taxon>Desulfitobacterium</taxon>
    </lineage>
</organism>
<dbReference type="SUPFAM" id="SSF100950">
    <property type="entry name" value="NagB/RpiA/CoA transferase-like"/>
    <property type="match status" value="1"/>
</dbReference>
<evidence type="ECO:0000256" key="2">
    <source>
        <dbReference type="ARBA" id="ARBA00022723"/>
    </source>
</evidence>
<keyword evidence="8" id="KW-1185">Reference proteome</keyword>
<dbReference type="InterPro" id="IPR003741">
    <property type="entry name" value="LUD_dom"/>
</dbReference>
<dbReference type="PANTHER" id="PTHR47153:SF2">
    <property type="entry name" value="LACTATE UTILIZATION PROTEIN B"/>
    <property type="match status" value="1"/>
</dbReference>
<dbReference type="RefSeq" id="WP_006717009.1">
    <property type="nucleotide sequence ID" value="NZ_CP007032.1"/>
</dbReference>
<name>W0ECR3_9FIRM</name>
<proteinExistence type="predicted"/>
<keyword evidence="2" id="KW-0479">Metal-binding</keyword>
<dbReference type="HOGENOM" id="CLU_027059_3_0_9"/>
<reference evidence="7 8" key="1">
    <citation type="submission" date="2013-12" db="EMBL/GenBank/DDBJ databases">
        <authorList>
            <consortium name="DOE Joint Genome Institute"/>
            <person name="Smidt H."/>
            <person name="Huntemann M."/>
            <person name="Han J."/>
            <person name="Chen A."/>
            <person name="Kyrpides N."/>
            <person name="Mavromatis K."/>
            <person name="Markowitz V."/>
            <person name="Palaniappan K."/>
            <person name="Ivanova N."/>
            <person name="Schaumberg A."/>
            <person name="Pati A."/>
            <person name="Liolios K."/>
            <person name="Nordberg H.P."/>
            <person name="Cantor M.N."/>
            <person name="Hua S.X."/>
            <person name="Woyke T."/>
        </authorList>
    </citation>
    <scope>NUCLEOTIDE SEQUENCE [LARGE SCALE GENOMIC DNA]</scope>
    <source>
        <strain evidence="8">DSM 15288</strain>
    </source>
</reference>
<dbReference type="PANTHER" id="PTHR47153">
    <property type="entry name" value="LACTATE UTILIZATION PROTEIN B"/>
    <property type="match status" value="1"/>
</dbReference>
<dbReference type="STRING" id="871968.DESME_07885"/>
<dbReference type="InterPro" id="IPR017896">
    <property type="entry name" value="4Fe4S_Fe-S-bd"/>
</dbReference>
<sequence length="338" mass="36932">MSNSKAQNILKQIDTNRKALIQEYPNLAKQVHDIKTSVATNLKASTENTVASLIRKGCHVTVAKNSAEAQEQILKILGGNQHVAMSKNPVFTEIALRNYLKANSVEVLNTDLGERASGTEIDAHPWIASINTSIPNQEWVIQTKHEIKEQVAHLQYGITGAEAIVEQNGTIALLESEGNVRFTTNLPYNHIVVVGIDKIVPSLEDALAVCRAISVYGLGRDLLSYISFINGPSRTADIEYKMVQGMHGPKEVYVILVDNGRLAAAESRQFDLLKCFHCGGCLVDCPKYLTEGIEKGYYFTGKRAKILASFLEGAKQADDADCGDCSLCNQNCPVGIQV</sequence>
<dbReference type="eggNOG" id="COG1139">
    <property type="taxonomic scope" value="Bacteria"/>
</dbReference>
<keyword evidence="4" id="KW-0411">Iron-sulfur</keyword>
<accession>W0ECR3</accession>
<evidence type="ECO:0000256" key="3">
    <source>
        <dbReference type="ARBA" id="ARBA00023004"/>
    </source>
</evidence>
<evidence type="ECO:0000259" key="6">
    <source>
        <dbReference type="Pfam" id="PF13183"/>
    </source>
</evidence>
<dbReference type="Proteomes" id="UP000010847">
    <property type="component" value="Chromosome"/>
</dbReference>
<dbReference type="SUPFAM" id="SSF46548">
    <property type="entry name" value="alpha-helical ferredoxin"/>
    <property type="match status" value="1"/>
</dbReference>
<gene>
    <name evidence="7" type="ORF">DESME_07885</name>
</gene>
<dbReference type="OrthoDB" id="5241828at2"/>
<dbReference type="GO" id="GO:0046872">
    <property type="term" value="F:metal ion binding"/>
    <property type="evidence" value="ECO:0007669"/>
    <property type="project" value="UniProtKB-KW"/>
</dbReference>
<dbReference type="EMBL" id="CP007032">
    <property type="protein sequence ID" value="AHF06994.1"/>
    <property type="molecule type" value="Genomic_DNA"/>
</dbReference>
<dbReference type="GO" id="GO:0051539">
    <property type="term" value="F:4 iron, 4 sulfur cluster binding"/>
    <property type="evidence" value="ECO:0007669"/>
    <property type="project" value="UniProtKB-KW"/>
</dbReference>
<protein>
    <submittedName>
        <fullName evidence="7">Lactate utilization protein C</fullName>
    </submittedName>
</protein>
<feature type="domain" description="4Fe-4S ferredoxin-type" evidence="6">
    <location>
        <begin position="272"/>
        <end position="336"/>
    </location>
</feature>
<dbReference type="InterPro" id="IPR017900">
    <property type="entry name" value="4Fe4S_Fe_S_CS"/>
</dbReference>
<keyword evidence="3" id="KW-0408">Iron</keyword>
<evidence type="ECO:0000256" key="4">
    <source>
        <dbReference type="ARBA" id="ARBA00023014"/>
    </source>
</evidence>
<dbReference type="Gene3D" id="3.30.70.20">
    <property type="match status" value="1"/>
</dbReference>
<dbReference type="KEGG" id="dmt:DESME_07885"/>